<evidence type="ECO:0000256" key="1">
    <source>
        <dbReference type="SAM" id="MobiDB-lite"/>
    </source>
</evidence>
<proteinExistence type="predicted"/>
<keyword evidence="3" id="KW-1185">Reference proteome</keyword>
<dbReference type="GO" id="GO:0003779">
    <property type="term" value="F:actin binding"/>
    <property type="evidence" value="ECO:0007669"/>
    <property type="project" value="InterPro"/>
</dbReference>
<dbReference type="EMBL" id="JANKHO010000534">
    <property type="protein sequence ID" value="KAJ3508744.1"/>
    <property type="molecule type" value="Genomic_DNA"/>
</dbReference>
<feature type="compositionally biased region" description="Low complexity" evidence="1">
    <location>
        <begin position="51"/>
        <end position="64"/>
    </location>
</feature>
<dbReference type="AlphaFoldDB" id="A0A9W8K0T2"/>
<dbReference type="GO" id="GO:0007010">
    <property type="term" value="P:cytoskeleton organization"/>
    <property type="evidence" value="ECO:0007669"/>
    <property type="project" value="InterPro"/>
</dbReference>
<evidence type="ECO:0000313" key="3">
    <source>
        <dbReference type="Proteomes" id="UP001148786"/>
    </source>
</evidence>
<dbReference type="Proteomes" id="UP001148786">
    <property type="component" value="Unassembled WGS sequence"/>
</dbReference>
<dbReference type="InterPro" id="IPR013992">
    <property type="entry name" value="Adenylate_cyclase-assoc_CAP_N"/>
</dbReference>
<dbReference type="OrthoDB" id="3048195at2759"/>
<feature type="compositionally biased region" description="Pro residues" evidence="1">
    <location>
        <begin position="65"/>
        <end position="81"/>
    </location>
</feature>
<gene>
    <name evidence="2" type="ORF">NLJ89_g5579</name>
</gene>
<dbReference type="Pfam" id="PF01213">
    <property type="entry name" value="CAP_N-CM"/>
    <property type="match status" value="1"/>
</dbReference>
<organism evidence="2 3">
    <name type="scientific">Agrocybe chaxingu</name>
    <dbReference type="NCBI Taxonomy" id="84603"/>
    <lineage>
        <taxon>Eukaryota</taxon>
        <taxon>Fungi</taxon>
        <taxon>Dikarya</taxon>
        <taxon>Basidiomycota</taxon>
        <taxon>Agaricomycotina</taxon>
        <taxon>Agaricomycetes</taxon>
        <taxon>Agaricomycetidae</taxon>
        <taxon>Agaricales</taxon>
        <taxon>Agaricineae</taxon>
        <taxon>Strophariaceae</taxon>
        <taxon>Agrocybe</taxon>
    </lineage>
</organism>
<feature type="region of interest" description="Disordered" evidence="1">
    <location>
        <begin position="37"/>
        <end position="81"/>
    </location>
</feature>
<name>A0A9W8K0T2_9AGAR</name>
<sequence length="119" mass="12171">MATVNSSGLHSLATLIKRLEAAASRFEDIAVVLDPASGSATGTRRESIAQPATPASKVSVASPSTPTPTPAAPVAPAPVPAETPKSAIAFQEKVIDAKLKPFIELTKVFAGPNVVESVR</sequence>
<reference evidence="2" key="1">
    <citation type="submission" date="2022-07" db="EMBL/GenBank/DDBJ databases">
        <title>Genome Sequence of Agrocybe chaxingu.</title>
        <authorList>
            <person name="Buettner E."/>
        </authorList>
    </citation>
    <scope>NUCLEOTIDE SEQUENCE</scope>
    <source>
        <strain evidence="2">MP-N11</strain>
    </source>
</reference>
<comment type="caution">
    <text evidence="2">The sequence shown here is derived from an EMBL/GenBank/DDBJ whole genome shotgun (WGS) entry which is preliminary data.</text>
</comment>
<protein>
    <submittedName>
        <fullName evidence="2">Uncharacterized protein</fullName>
    </submittedName>
</protein>
<evidence type="ECO:0000313" key="2">
    <source>
        <dbReference type="EMBL" id="KAJ3508744.1"/>
    </source>
</evidence>
<accession>A0A9W8K0T2</accession>